<dbReference type="ESTHER" id="drovi-b4lpd0">
    <property type="family name" value="OtherNon-catalytic_C"/>
</dbReference>
<evidence type="ECO:0000256" key="2">
    <source>
        <dbReference type="ARBA" id="ARBA00023180"/>
    </source>
</evidence>
<keyword evidence="5" id="KW-1185">Reference proteome</keyword>
<dbReference type="Pfam" id="PF00135">
    <property type="entry name" value="COesterase"/>
    <property type="match status" value="1"/>
</dbReference>
<evidence type="ECO:0000256" key="1">
    <source>
        <dbReference type="ARBA" id="ARBA00005964"/>
    </source>
</evidence>
<dbReference type="eggNOG" id="KOG1516">
    <property type="taxonomic scope" value="Eukaryota"/>
</dbReference>
<dbReference type="EMBL" id="CH940648">
    <property type="protein sequence ID" value="EDW61189.2"/>
    <property type="molecule type" value="Genomic_DNA"/>
</dbReference>
<dbReference type="InterPro" id="IPR051093">
    <property type="entry name" value="Neuroligin/BSAL"/>
</dbReference>
<dbReference type="PANTHER" id="PTHR43903">
    <property type="entry name" value="NEUROLIGIN"/>
    <property type="match status" value="1"/>
</dbReference>
<reference evidence="4 5" key="1">
    <citation type="journal article" date="2007" name="Nature">
        <title>Evolution of genes and genomes on the Drosophila phylogeny.</title>
        <authorList>
            <consortium name="Drosophila 12 Genomes Consortium"/>
            <person name="Clark A.G."/>
            <person name="Eisen M.B."/>
            <person name="Smith D.R."/>
            <person name="Bergman C.M."/>
            <person name="Oliver B."/>
            <person name="Markow T.A."/>
            <person name="Kaufman T.C."/>
            <person name="Kellis M."/>
            <person name="Gelbart W."/>
            <person name="Iyer V.N."/>
            <person name="Pollard D.A."/>
            <person name="Sackton T.B."/>
            <person name="Larracuente A.M."/>
            <person name="Singh N.D."/>
            <person name="Abad J.P."/>
            <person name="Abt D.N."/>
            <person name="Adryan B."/>
            <person name="Aguade M."/>
            <person name="Akashi H."/>
            <person name="Anderson W.W."/>
            <person name="Aquadro C.F."/>
            <person name="Ardell D.H."/>
            <person name="Arguello R."/>
            <person name="Artieri C.G."/>
            <person name="Barbash D.A."/>
            <person name="Barker D."/>
            <person name="Barsanti P."/>
            <person name="Batterham P."/>
            <person name="Batzoglou S."/>
            <person name="Begun D."/>
            <person name="Bhutkar A."/>
            <person name="Blanco E."/>
            <person name="Bosak S.A."/>
            <person name="Bradley R.K."/>
            <person name="Brand A.D."/>
            <person name="Brent M.R."/>
            <person name="Brooks A.N."/>
            <person name="Brown R.H."/>
            <person name="Butlin R.K."/>
            <person name="Caggese C."/>
            <person name="Calvi B.R."/>
            <person name="Bernardo de Carvalho A."/>
            <person name="Caspi A."/>
            <person name="Castrezana S."/>
            <person name="Celniker S.E."/>
            <person name="Chang J.L."/>
            <person name="Chapple C."/>
            <person name="Chatterji S."/>
            <person name="Chinwalla A."/>
            <person name="Civetta A."/>
            <person name="Clifton S.W."/>
            <person name="Comeron J.M."/>
            <person name="Costello J.C."/>
            <person name="Coyne J.A."/>
            <person name="Daub J."/>
            <person name="David R.G."/>
            <person name="Delcher A.L."/>
            <person name="Delehaunty K."/>
            <person name="Do C.B."/>
            <person name="Ebling H."/>
            <person name="Edwards K."/>
            <person name="Eickbush T."/>
            <person name="Evans J.D."/>
            <person name="Filipski A."/>
            <person name="Findeiss S."/>
            <person name="Freyhult E."/>
            <person name="Fulton L."/>
            <person name="Fulton R."/>
            <person name="Garcia A.C."/>
            <person name="Gardiner A."/>
            <person name="Garfield D.A."/>
            <person name="Garvin B.E."/>
            <person name="Gibson G."/>
            <person name="Gilbert D."/>
            <person name="Gnerre S."/>
            <person name="Godfrey J."/>
            <person name="Good R."/>
            <person name="Gotea V."/>
            <person name="Gravely B."/>
            <person name="Greenberg A.J."/>
            <person name="Griffiths-Jones S."/>
            <person name="Gross S."/>
            <person name="Guigo R."/>
            <person name="Gustafson E.A."/>
            <person name="Haerty W."/>
            <person name="Hahn M.W."/>
            <person name="Halligan D.L."/>
            <person name="Halpern A.L."/>
            <person name="Halter G.M."/>
            <person name="Han M.V."/>
            <person name="Heger A."/>
            <person name="Hillier L."/>
            <person name="Hinrichs A.S."/>
            <person name="Holmes I."/>
            <person name="Hoskins R.A."/>
            <person name="Hubisz M.J."/>
            <person name="Hultmark D."/>
            <person name="Huntley M.A."/>
            <person name="Jaffe D.B."/>
            <person name="Jagadeeshan S."/>
            <person name="Jeck W.R."/>
            <person name="Johnson J."/>
            <person name="Jones C.D."/>
            <person name="Jordan W.C."/>
            <person name="Karpen G.H."/>
            <person name="Kataoka E."/>
            <person name="Keightley P.D."/>
            <person name="Kheradpour P."/>
            <person name="Kirkness E.F."/>
            <person name="Koerich L.B."/>
            <person name="Kristiansen K."/>
            <person name="Kudrna D."/>
            <person name="Kulathinal R.J."/>
            <person name="Kumar S."/>
            <person name="Kwok R."/>
            <person name="Lander E."/>
            <person name="Langley C.H."/>
            <person name="Lapoint R."/>
            <person name="Lazzaro B.P."/>
            <person name="Lee S.J."/>
            <person name="Levesque L."/>
            <person name="Li R."/>
            <person name="Lin C.F."/>
            <person name="Lin M.F."/>
            <person name="Lindblad-Toh K."/>
            <person name="Llopart A."/>
            <person name="Long M."/>
            <person name="Low L."/>
            <person name="Lozovsky E."/>
            <person name="Lu J."/>
            <person name="Luo M."/>
            <person name="Machado C.A."/>
            <person name="Makalowski W."/>
            <person name="Marzo M."/>
            <person name="Matsuda M."/>
            <person name="Matzkin L."/>
            <person name="McAllister B."/>
            <person name="McBride C.S."/>
            <person name="McKernan B."/>
            <person name="McKernan K."/>
            <person name="Mendez-Lago M."/>
            <person name="Minx P."/>
            <person name="Mollenhauer M.U."/>
            <person name="Montooth K."/>
            <person name="Mount S.M."/>
            <person name="Mu X."/>
            <person name="Myers E."/>
            <person name="Negre B."/>
            <person name="Newfeld S."/>
            <person name="Nielsen R."/>
            <person name="Noor M.A."/>
            <person name="O'Grady P."/>
            <person name="Pachter L."/>
            <person name="Papaceit M."/>
            <person name="Parisi M.J."/>
            <person name="Parisi M."/>
            <person name="Parts L."/>
            <person name="Pedersen J.S."/>
            <person name="Pesole G."/>
            <person name="Phillippy A.M."/>
            <person name="Ponting C.P."/>
            <person name="Pop M."/>
            <person name="Porcelli D."/>
            <person name="Powell J.R."/>
            <person name="Prohaska S."/>
            <person name="Pruitt K."/>
            <person name="Puig M."/>
            <person name="Quesneville H."/>
            <person name="Ram K.R."/>
            <person name="Rand D."/>
            <person name="Rasmussen M.D."/>
            <person name="Reed L.K."/>
            <person name="Reenan R."/>
            <person name="Reily A."/>
            <person name="Remington K.A."/>
            <person name="Rieger T.T."/>
            <person name="Ritchie M.G."/>
            <person name="Robin C."/>
            <person name="Rogers Y.H."/>
            <person name="Rohde C."/>
            <person name="Rozas J."/>
            <person name="Rubenfield M.J."/>
            <person name="Ruiz A."/>
            <person name="Russo S."/>
            <person name="Salzberg S.L."/>
            <person name="Sanchez-Gracia A."/>
            <person name="Saranga D.J."/>
            <person name="Sato H."/>
            <person name="Schaeffer S.W."/>
            <person name="Schatz M.C."/>
            <person name="Schlenke T."/>
            <person name="Schwartz R."/>
            <person name="Segarra C."/>
            <person name="Singh R.S."/>
            <person name="Sirot L."/>
            <person name="Sirota M."/>
            <person name="Sisneros N.B."/>
            <person name="Smith C.D."/>
            <person name="Smith T.F."/>
            <person name="Spieth J."/>
            <person name="Stage D.E."/>
            <person name="Stark A."/>
            <person name="Stephan W."/>
            <person name="Strausberg R.L."/>
            <person name="Strempel S."/>
            <person name="Sturgill D."/>
            <person name="Sutton G."/>
            <person name="Sutton G.G."/>
            <person name="Tao W."/>
            <person name="Teichmann S."/>
            <person name="Tobari Y.N."/>
            <person name="Tomimura Y."/>
            <person name="Tsolas J.M."/>
            <person name="Valente V.L."/>
            <person name="Venter E."/>
            <person name="Venter J.C."/>
            <person name="Vicario S."/>
            <person name="Vieira F.G."/>
            <person name="Vilella A.J."/>
            <person name="Villasante A."/>
            <person name="Walenz B."/>
            <person name="Wang J."/>
            <person name="Wasserman M."/>
            <person name="Watts T."/>
            <person name="Wilson D."/>
            <person name="Wilson R.K."/>
            <person name="Wing R.A."/>
            <person name="Wolfner M.F."/>
            <person name="Wong A."/>
            <person name="Wong G.K."/>
            <person name="Wu C.I."/>
            <person name="Wu G."/>
            <person name="Yamamoto D."/>
            <person name="Yang H.P."/>
            <person name="Yang S.P."/>
            <person name="Yorke J.A."/>
            <person name="Yoshida K."/>
            <person name="Zdobnov E."/>
            <person name="Zhang P."/>
            <person name="Zhang Y."/>
            <person name="Zimin A.V."/>
            <person name="Baldwin J."/>
            <person name="Abdouelleil A."/>
            <person name="Abdulkadir J."/>
            <person name="Abebe A."/>
            <person name="Abera B."/>
            <person name="Abreu J."/>
            <person name="Acer S.C."/>
            <person name="Aftuck L."/>
            <person name="Alexander A."/>
            <person name="An P."/>
            <person name="Anderson E."/>
            <person name="Anderson S."/>
            <person name="Arachi H."/>
            <person name="Azer M."/>
            <person name="Bachantsang P."/>
            <person name="Barry A."/>
            <person name="Bayul T."/>
            <person name="Berlin A."/>
            <person name="Bessette D."/>
            <person name="Bloom T."/>
            <person name="Blye J."/>
            <person name="Boguslavskiy L."/>
            <person name="Bonnet C."/>
            <person name="Boukhgalter B."/>
            <person name="Bourzgui I."/>
            <person name="Brown A."/>
            <person name="Cahill P."/>
            <person name="Channer S."/>
            <person name="Cheshatsang Y."/>
            <person name="Chuda L."/>
            <person name="Citroen M."/>
            <person name="Collymore A."/>
            <person name="Cooke P."/>
            <person name="Costello M."/>
            <person name="D'Aco K."/>
            <person name="Daza R."/>
            <person name="De Haan G."/>
            <person name="DeGray S."/>
            <person name="DeMaso C."/>
            <person name="Dhargay N."/>
            <person name="Dooley K."/>
            <person name="Dooley E."/>
            <person name="Doricent M."/>
            <person name="Dorje P."/>
            <person name="Dorjee K."/>
            <person name="Dupes A."/>
            <person name="Elong R."/>
            <person name="Falk J."/>
            <person name="Farina A."/>
            <person name="Faro S."/>
            <person name="Ferguson D."/>
            <person name="Fisher S."/>
            <person name="Foley C.D."/>
            <person name="Franke A."/>
            <person name="Friedrich D."/>
            <person name="Gadbois L."/>
            <person name="Gearin G."/>
            <person name="Gearin C.R."/>
            <person name="Giannoukos G."/>
            <person name="Goode T."/>
            <person name="Graham J."/>
            <person name="Grandbois E."/>
            <person name="Grewal S."/>
            <person name="Gyaltsen K."/>
            <person name="Hafez N."/>
            <person name="Hagos B."/>
            <person name="Hall J."/>
            <person name="Henson C."/>
            <person name="Hollinger A."/>
            <person name="Honan T."/>
            <person name="Huard M.D."/>
            <person name="Hughes L."/>
            <person name="Hurhula B."/>
            <person name="Husby M.E."/>
            <person name="Kamat A."/>
            <person name="Kanga B."/>
            <person name="Kashin S."/>
            <person name="Khazanovich D."/>
            <person name="Kisner P."/>
            <person name="Lance K."/>
            <person name="Lara M."/>
            <person name="Lee W."/>
            <person name="Lennon N."/>
            <person name="Letendre F."/>
            <person name="LeVine R."/>
            <person name="Lipovsky A."/>
            <person name="Liu X."/>
            <person name="Liu J."/>
            <person name="Liu S."/>
            <person name="Lokyitsang T."/>
            <person name="Lokyitsang Y."/>
            <person name="Lubonja R."/>
            <person name="Lui A."/>
            <person name="MacDonald P."/>
            <person name="Magnisalis V."/>
            <person name="Maru K."/>
            <person name="Matthews C."/>
            <person name="McCusker W."/>
            <person name="McDonough S."/>
            <person name="Mehta T."/>
            <person name="Meldrim J."/>
            <person name="Meneus L."/>
            <person name="Mihai O."/>
            <person name="Mihalev A."/>
            <person name="Mihova T."/>
            <person name="Mittelman R."/>
            <person name="Mlenga V."/>
            <person name="Montmayeur A."/>
            <person name="Mulrain L."/>
            <person name="Navidi A."/>
            <person name="Naylor J."/>
            <person name="Negash T."/>
            <person name="Nguyen T."/>
            <person name="Nguyen N."/>
            <person name="Nicol R."/>
            <person name="Norbu C."/>
            <person name="Norbu N."/>
            <person name="Novod N."/>
            <person name="O'Neill B."/>
            <person name="Osman S."/>
            <person name="Markiewicz E."/>
            <person name="Oyono O.L."/>
            <person name="Patti C."/>
            <person name="Phunkhang P."/>
            <person name="Pierre F."/>
            <person name="Priest M."/>
            <person name="Raghuraman S."/>
            <person name="Rege F."/>
            <person name="Reyes R."/>
            <person name="Rise C."/>
            <person name="Rogov P."/>
            <person name="Ross K."/>
            <person name="Ryan E."/>
            <person name="Settipalli S."/>
            <person name="Shea T."/>
            <person name="Sherpa N."/>
            <person name="Shi L."/>
            <person name="Shih D."/>
            <person name="Sparrow T."/>
            <person name="Spaulding J."/>
            <person name="Stalker J."/>
            <person name="Stange-Thomann N."/>
            <person name="Stavropoulos S."/>
            <person name="Stone C."/>
            <person name="Strader C."/>
            <person name="Tesfaye S."/>
            <person name="Thomson T."/>
            <person name="Thoulutsang Y."/>
            <person name="Thoulutsang D."/>
            <person name="Topham K."/>
            <person name="Topping I."/>
            <person name="Tsamla T."/>
            <person name="Vassiliev H."/>
            <person name="Vo A."/>
            <person name="Wangchuk T."/>
            <person name="Wangdi T."/>
            <person name="Weiand M."/>
            <person name="Wilkinson J."/>
            <person name="Wilson A."/>
            <person name="Yadav S."/>
            <person name="Young G."/>
            <person name="Yu Q."/>
            <person name="Zembek L."/>
            <person name="Zhong D."/>
            <person name="Zimmer A."/>
            <person name="Zwirko Z."/>
            <person name="Jaffe D.B."/>
            <person name="Alvarez P."/>
            <person name="Brockman W."/>
            <person name="Butler J."/>
            <person name="Chin C."/>
            <person name="Gnerre S."/>
            <person name="Grabherr M."/>
            <person name="Kleber M."/>
            <person name="Mauceli E."/>
            <person name="MacCallum I."/>
        </authorList>
    </citation>
    <scope>NUCLEOTIDE SEQUENCE [LARGE SCALE GENOMIC DNA]</scope>
    <source>
        <strain evidence="5">Tucson 15010-1051.87</strain>
    </source>
</reference>
<dbReference type="Proteomes" id="UP000008792">
    <property type="component" value="Unassembled WGS sequence"/>
</dbReference>
<dbReference type="OrthoDB" id="408631at2759"/>
<proteinExistence type="inferred from homology"/>
<dbReference type="InterPro" id="IPR002018">
    <property type="entry name" value="CarbesteraseB"/>
</dbReference>
<evidence type="ECO:0000313" key="5">
    <source>
        <dbReference type="Proteomes" id="UP000008792"/>
    </source>
</evidence>
<dbReference type="SUPFAM" id="SSF53474">
    <property type="entry name" value="alpha/beta-Hydrolases"/>
    <property type="match status" value="1"/>
</dbReference>
<dbReference type="HOGENOM" id="CLU_006586_13_0_1"/>
<dbReference type="STRING" id="7244.B4LPD0"/>
<dbReference type="AlphaFoldDB" id="B4LPD0"/>
<dbReference type="InterPro" id="IPR029058">
    <property type="entry name" value="AB_hydrolase_fold"/>
</dbReference>
<feature type="domain" description="Carboxylesterase type B" evidence="3">
    <location>
        <begin position="4"/>
        <end position="512"/>
    </location>
</feature>
<keyword evidence="2" id="KW-0325">Glycoprotein</keyword>
<comment type="similarity">
    <text evidence="1">Belongs to the type-B carboxylesterase/lipase family.</text>
</comment>
<dbReference type="InParanoid" id="B4LPD0"/>
<name>B4LPD0_DROVI</name>
<protein>
    <recommendedName>
        <fullName evidence="3">Carboxylesterase type B domain-containing protein</fullName>
    </recommendedName>
</protein>
<evidence type="ECO:0000259" key="3">
    <source>
        <dbReference type="Pfam" id="PF00135"/>
    </source>
</evidence>
<evidence type="ECO:0000313" key="4">
    <source>
        <dbReference type="EMBL" id="EDW61189.2"/>
    </source>
</evidence>
<sequence>MYRTQNIKAYLGIRYAHAARFSPPDIELPPWKGIFNATTFASSCWQQARPTMNVQLEKVLDIISGKNINEPRIKKYEENCLHLNVFVPAGPPEVDGYAVVVWIHSGNFSMGSPYDIEPFQLVFKQKVIVVTFSYRLNIFGFFSTDDGEAQGNFGLMDQSAALYWVKKNINYFGGDENRITLMGHDAGAVSTALHMTSGEWSKGAFHKAIIMSGNPLSSLRLPHEFNDDLDKISNIFGCARRPTSIFIQCLKRVDAKIISENLPSIQWGPIVDSGLSNTSYPFIENQPEALFRSGTYHKVPVIVGITDMEDVLTILKEYISLELSPEDLTNFFSDIALNDVYKLRGSNQWCTNFPIISDAISFMYSDKNNADQMTINTNLINAHTEKSYITPLEMFVDIVSMHQNVYSYIFKFRSKSIRPDLPSWIGVPKYFDQIFVWGIPYVNNIIEWNSTDKKMADIIMTLWANFAKTSNPTKSNVYVKWSTISPPNYSYIIIDERFNTGYFADNQKVQFWKNLYPKILNFATECCNSTNAGITKLIPYTMNIRLCFYINMYIYSFYMYIF</sequence>
<gene>
    <name evidence="4" type="primary">Dvir\GJ21894</name>
    <name evidence="4" type="ORF">Dvir_GJ21894</name>
</gene>
<organism evidence="4 5">
    <name type="scientific">Drosophila virilis</name>
    <name type="common">Fruit fly</name>
    <dbReference type="NCBI Taxonomy" id="7244"/>
    <lineage>
        <taxon>Eukaryota</taxon>
        <taxon>Metazoa</taxon>
        <taxon>Ecdysozoa</taxon>
        <taxon>Arthropoda</taxon>
        <taxon>Hexapoda</taxon>
        <taxon>Insecta</taxon>
        <taxon>Pterygota</taxon>
        <taxon>Neoptera</taxon>
        <taxon>Endopterygota</taxon>
        <taxon>Diptera</taxon>
        <taxon>Brachycera</taxon>
        <taxon>Muscomorpha</taxon>
        <taxon>Ephydroidea</taxon>
        <taxon>Drosophilidae</taxon>
        <taxon>Drosophila</taxon>
    </lineage>
</organism>
<accession>B4LPD0</accession>
<dbReference type="Gene3D" id="3.40.50.1820">
    <property type="entry name" value="alpha/beta hydrolase"/>
    <property type="match status" value="1"/>
</dbReference>